<protein>
    <submittedName>
        <fullName evidence="1">Uncharacterized protein</fullName>
    </submittedName>
</protein>
<evidence type="ECO:0000313" key="1">
    <source>
        <dbReference type="EMBL" id="KAK9752659.1"/>
    </source>
</evidence>
<comment type="caution">
    <text evidence="1">The sequence shown here is derived from an EMBL/GenBank/DDBJ whole genome shotgun (WGS) entry which is preliminary data.</text>
</comment>
<dbReference type="EMBL" id="JASPKY010000018">
    <property type="protein sequence ID" value="KAK9752659.1"/>
    <property type="molecule type" value="Genomic_DNA"/>
</dbReference>
<gene>
    <name evidence="1" type="ORF">QE152_g3928</name>
</gene>
<evidence type="ECO:0000313" key="2">
    <source>
        <dbReference type="Proteomes" id="UP001458880"/>
    </source>
</evidence>
<proteinExistence type="predicted"/>
<sequence length="141" mass="17184">MCFAEEATIHHICLYNVHGFPRNDFLRMCFAEEATIHHICLYNVHGFPTRRNFNINNKNLNRMYVGRFFCTRRKFTLNKGFYFLRWIWSQLRQRRKKIAIFTEKFVENIWLTNQRMGLYKKGTIKKTYSRNQKLNLKSSGF</sequence>
<name>A0AAW1N281_POPJA</name>
<keyword evidence="2" id="KW-1185">Reference proteome</keyword>
<organism evidence="1 2">
    <name type="scientific">Popillia japonica</name>
    <name type="common">Japanese beetle</name>
    <dbReference type="NCBI Taxonomy" id="7064"/>
    <lineage>
        <taxon>Eukaryota</taxon>
        <taxon>Metazoa</taxon>
        <taxon>Ecdysozoa</taxon>
        <taxon>Arthropoda</taxon>
        <taxon>Hexapoda</taxon>
        <taxon>Insecta</taxon>
        <taxon>Pterygota</taxon>
        <taxon>Neoptera</taxon>
        <taxon>Endopterygota</taxon>
        <taxon>Coleoptera</taxon>
        <taxon>Polyphaga</taxon>
        <taxon>Scarabaeiformia</taxon>
        <taxon>Scarabaeidae</taxon>
        <taxon>Rutelinae</taxon>
        <taxon>Popillia</taxon>
    </lineage>
</organism>
<dbReference type="Proteomes" id="UP001458880">
    <property type="component" value="Unassembled WGS sequence"/>
</dbReference>
<dbReference type="AlphaFoldDB" id="A0AAW1N281"/>
<accession>A0AAW1N281</accession>
<reference evidence="1 2" key="1">
    <citation type="journal article" date="2024" name="BMC Genomics">
        <title>De novo assembly and annotation of Popillia japonica's genome with initial clues to its potential as an invasive pest.</title>
        <authorList>
            <person name="Cucini C."/>
            <person name="Boschi S."/>
            <person name="Funari R."/>
            <person name="Cardaioli E."/>
            <person name="Iannotti N."/>
            <person name="Marturano G."/>
            <person name="Paoli F."/>
            <person name="Bruttini M."/>
            <person name="Carapelli A."/>
            <person name="Frati F."/>
            <person name="Nardi F."/>
        </authorList>
    </citation>
    <scope>NUCLEOTIDE SEQUENCE [LARGE SCALE GENOMIC DNA]</scope>
    <source>
        <strain evidence="1">DMR45628</strain>
    </source>
</reference>